<gene>
    <name evidence="2" type="ORF">rCG_58855</name>
</gene>
<proteinExistence type="predicted"/>
<feature type="non-terminal residue" evidence="2">
    <location>
        <position position="110"/>
    </location>
</feature>
<sequence>MPGGMTPLKKPRNPTKLPLTLNPTKSKDVLAVLAERNQAIVPVGAWVEPASPNWSGIPAHTSAYILEEEIKEQQRRKQESLRHFQRQVKHRVNQQAKLRKKQQLDKSYKA</sequence>
<dbReference type="InterPro" id="IPR037693">
    <property type="entry name" value="CCDC15"/>
</dbReference>
<dbReference type="PANTHER" id="PTHR14817:SF2">
    <property type="entry name" value="COILED-COIL DOMAIN-CONTAINING PROTEIN 15"/>
    <property type="match status" value="1"/>
</dbReference>
<feature type="compositionally biased region" description="Basic residues" evidence="1">
    <location>
        <begin position="83"/>
        <end position="101"/>
    </location>
</feature>
<reference evidence="2 3" key="1">
    <citation type="submission" date="2005-09" db="EMBL/GenBank/DDBJ databases">
        <authorList>
            <person name="Mural R.J."/>
            <person name="Li P.W."/>
            <person name="Adams M.D."/>
            <person name="Amanatides P.G."/>
            <person name="Baden-Tillson H."/>
            <person name="Barnstead M."/>
            <person name="Chin S.H."/>
            <person name="Dew I."/>
            <person name="Evans C.A."/>
            <person name="Ferriera S."/>
            <person name="Flanigan M."/>
            <person name="Fosler C."/>
            <person name="Glodek A."/>
            <person name="Gu Z."/>
            <person name="Holt R.A."/>
            <person name="Jennings D."/>
            <person name="Kraft C.L."/>
            <person name="Lu F."/>
            <person name="Nguyen T."/>
            <person name="Nusskern D.R."/>
            <person name="Pfannkoch C.M."/>
            <person name="Sitter C."/>
            <person name="Sutton G.G."/>
            <person name="Venter J.C."/>
            <person name="Wang Z."/>
            <person name="Woodage T."/>
            <person name="Zheng X.H."/>
            <person name="Zhong F."/>
        </authorList>
    </citation>
    <scope>NUCLEOTIDE SEQUENCE [LARGE SCALE GENOMIC DNA]</scope>
    <source>
        <strain>BN</strain>
        <strain evidence="3">Sprague-Dawley</strain>
    </source>
</reference>
<dbReference type="PANTHER" id="PTHR14817">
    <property type="entry name" value="COILED-COIL DOMAIN-CONTAINING PROTEIN 15"/>
    <property type="match status" value="1"/>
</dbReference>
<dbReference type="Proteomes" id="UP000234681">
    <property type="component" value="Chromosome 8"/>
</dbReference>
<feature type="region of interest" description="Disordered" evidence="1">
    <location>
        <begin position="1"/>
        <end position="22"/>
    </location>
</feature>
<evidence type="ECO:0000313" key="2">
    <source>
        <dbReference type="EMBL" id="EDL84059.1"/>
    </source>
</evidence>
<evidence type="ECO:0000256" key="1">
    <source>
        <dbReference type="SAM" id="MobiDB-lite"/>
    </source>
</evidence>
<name>A6KRL7_RAT</name>
<protein>
    <submittedName>
        <fullName evidence="2">RCG58855</fullName>
    </submittedName>
</protein>
<dbReference type="EMBL" id="CH474096">
    <property type="protein sequence ID" value="EDL84059.1"/>
    <property type="molecule type" value="Genomic_DNA"/>
</dbReference>
<organism evidence="2 3">
    <name type="scientific">Rattus norvegicus</name>
    <name type="common">Rat</name>
    <dbReference type="NCBI Taxonomy" id="10116"/>
    <lineage>
        <taxon>Eukaryota</taxon>
        <taxon>Metazoa</taxon>
        <taxon>Chordata</taxon>
        <taxon>Craniata</taxon>
        <taxon>Vertebrata</taxon>
        <taxon>Euteleostomi</taxon>
        <taxon>Mammalia</taxon>
        <taxon>Eutheria</taxon>
        <taxon>Euarchontoglires</taxon>
        <taxon>Glires</taxon>
        <taxon>Rodentia</taxon>
        <taxon>Myomorpha</taxon>
        <taxon>Muroidea</taxon>
        <taxon>Muridae</taxon>
        <taxon>Murinae</taxon>
        <taxon>Rattus</taxon>
    </lineage>
</organism>
<accession>A6KRL7</accession>
<feature type="region of interest" description="Disordered" evidence="1">
    <location>
        <begin position="76"/>
        <end position="110"/>
    </location>
</feature>
<evidence type="ECO:0000313" key="3">
    <source>
        <dbReference type="Proteomes" id="UP000234681"/>
    </source>
</evidence>
<dbReference type="AlphaFoldDB" id="A6KRL7"/>